<accession>A0A0V0H0U1</accession>
<keyword evidence="1" id="KW-1133">Transmembrane helix</keyword>
<sequence>MKNCGKFKGPLMCLTIFFITYYGIRVAKLANENMTDPSLGGPFCHANSAHQKLGRIWDNYVAQIDPCGIFSKYF</sequence>
<evidence type="ECO:0000256" key="1">
    <source>
        <dbReference type="SAM" id="Phobius"/>
    </source>
</evidence>
<reference evidence="2" key="1">
    <citation type="submission" date="2015-12" db="EMBL/GenBank/DDBJ databases">
        <title>Gene expression during late stages of embryo sac development: a critical building block for successful pollen-pistil interactions.</title>
        <authorList>
            <person name="Liu Y."/>
            <person name="Joly V."/>
            <person name="Sabar M."/>
            <person name="Matton D.P."/>
        </authorList>
    </citation>
    <scope>NUCLEOTIDE SEQUENCE</scope>
</reference>
<dbReference type="AlphaFoldDB" id="A0A0V0H0U1"/>
<feature type="transmembrane region" description="Helical" evidence="1">
    <location>
        <begin position="7"/>
        <end position="24"/>
    </location>
</feature>
<name>A0A0V0H0U1_SOLCH</name>
<organism evidence="2">
    <name type="scientific">Solanum chacoense</name>
    <name type="common">Chaco potato</name>
    <dbReference type="NCBI Taxonomy" id="4108"/>
    <lineage>
        <taxon>Eukaryota</taxon>
        <taxon>Viridiplantae</taxon>
        <taxon>Streptophyta</taxon>
        <taxon>Embryophyta</taxon>
        <taxon>Tracheophyta</taxon>
        <taxon>Spermatophyta</taxon>
        <taxon>Magnoliopsida</taxon>
        <taxon>eudicotyledons</taxon>
        <taxon>Gunneridae</taxon>
        <taxon>Pentapetalae</taxon>
        <taxon>asterids</taxon>
        <taxon>lamiids</taxon>
        <taxon>Solanales</taxon>
        <taxon>Solanaceae</taxon>
        <taxon>Solanoideae</taxon>
        <taxon>Solaneae</taxon>
        <taxon>Solanum</taxon>
    </lineage>
</organism>
<evidence type="ECO:0000313" key="2">
    <source>
        <dbReference type="EMBL" id="JAP13593.1"/>
    </source>
</evidence>
<keyword evidence="1" id="KW-0812">Transmembrane</keyword>
<dbReference type="EMBL" id="GEDG01027806">
    <property type="protein sequence ID" value="JAP13593.1"/>
    <property type="molecule type" value="Transcribed_RNA"/>
</dbReference>
<keyword evidence="1" id="KW-0472">Membrane</keyword>
<proteinExistence type="predicted"/>
<protein>
    <submittedName>
        <fullName evidence="2">Putative ovule protein</fullName>
    </submittedName>
</protein>